<dbReference type="Gene3D" id="1.10.287.110">
    <property type="entry name" value="DnaJ domain"/>
    <property type="match status" value="1"/>
</dbReference>
<gene>
    <name evidence="4" type="ORF">GSTUAT00005817001</name>
</gene>
<dbReference type="CDD" id="cd06257">
    <property type="entry name" value="DnaJ"/>
    <property type="match status" value="1"/>
</dbReference>
<evidence type="ECO:0000313" key="5">
    <source>
        <dbReference type="Proteomes" id="UP001412239"/>
    </source>
</evidence>
<dbReference type="PROSITE" id="PS50076">
    <property type="entry name" value="DNAJ_2"/>
    <property type="match status" value="1"/>
</dbReference>
<keyword evidence="2" id="KW-0472">Membrane</keyword>
<evidence type="ECO:0000256" key="1">
    <source>
        <dbReference type="ARBA" id="ARBA00023186"/>
    </source>
</evidence>
<dbReference type="PANTHER" id="PTHR44360">
    <property type="entry name" value="DNAJ HOMOLOG SUBFAMILY B MEMBER 9"/>
    <property type="match status" value="1"/>
</dbReference>
<dbReference type="InterPro" id="IPR051948">
    <property type="entry name" value="Hsp70_co-chaperone_J-domain"/>
</dbReference>
<feature type="transmembrane region" description="Helical" evidence="2">
    <location>
        <begin position="154"/>
        <end position="178"/>
    </location>
</feature>
<dbReference type="InterPro" id="IPR036869">
    <property type="entry name" value="J_dom_sf"/>
</dbReference>
<dbReference type="InterPro" id="IPR018253">
    <property type="entry name" value="DnaJ_domain_CS"/>
</dbReference>
<dbReference type="GO" id="GO:0005783">
    <property type="term" value="C:endoplasmic reticulum"/>
    <property type="evidence" value="ECO:0007669"/>
    <property type="project" value="TreeGrafter"/>
</dbReference>
<protein>
    <recommendedName>
        <fullName evidence="3">J domain-containing protein</fullName>
    </recommendedName>
</protein>
<dbReference type="AlphaFoldDB" id="A0A292PRD4"/>
<dbReference type="GO" id="GO:0036503">
    <property type="term" value="P:ERAD pathway"/>
    <property type="evidence" value="ECO:0007669"/>
    <property type="project" value="TreeGrafter"/>
</dbReference>
<sequence length="343" mass="38966">MSALLSLIGWSFLPSLATSSILSFWYRLITRAGDPRPQPGTPTYLKAYKLTNFLVITLYLLYTIYESYNAILLGPNFYKILGAGMRASDRELKGKFRRLTVMYHPDKVGTQGETYFVMLKTAYDTLIDPVMRGAYDRFGPDILEWRNCSSAYDYLIRGVTMMVPYYLGSVLVLVILSVLGKMEFGRYWRFYAFFCMAVLEAFIVTRPFHYFTRIPILNTLLPFEQLALARKVLFTTFIALSQLAPLFQHSRPISGPLTAEALDPQLDRMATLLHRNDAEASTILTQELLPFDADPGMQRMLKKKLEDWMIESAIRSAPDVRDAVGKVIQRRGTDAPAGAKRAG</sequence>
<dbReference type="Proteomes" id="UP001412239">
    <property type="component" value="Unassembled WGS sequence"/>
</dbReference>
<dbReference type="SUPFAM" id="SSF46565">
    <property type="entry name" value="Chaperone J-domain"/>
    <property type="match status" value="1"/>
</dbReference>
<reference evidence="4" key="1">
    <citation type="submission" date="2015-10" db="EMBL/GenBank/DDBJ databases">
        <authorList>
            <person name="Regsiter A."/>
            <person name="william w."/>
        </authorList>
    </citation>
    <scope>NUCLEOTIDE SEQUENCE</scope>
    <source>
        <strain evidence="4">Montdore</strain>
    </source>
</reference>
<evidence type="ECO:0000256" key="2">
    <source>
        <dbReference type="SAM" id="Phobius"/>
    </source>
</evidence>
<dbReference type="PANTHER" id="PTHR44360:SF1">
    <property type="entry name" value="DNAJ HOMOLOG SUBFAMILY B MEMBER 9"/>
    <property type="match status" value="1"/>
</dbReference>
<feature type="transmembrane region" description="Helical" evidence="2">
    <location>
        <begin position="6"/>
        <end position="26"/>
    </location>
</feature>
<dbReference type="Pfam" id="PF00226">
    <property type="entry name" value="DnaJ"/>
    <property type="match status" value="1"/>
</dbReference>
<keyword evidence="1" id="KW-0143">Chaperone</keyword>
<proteinExistence type="predicted"/>
<keyword evidence="5" id="KW-1185">Reference proteome</keyword>
<dbReference type="GO" id="GO:0051087">
    <property type="term" value="F:protein-folding chaperone binding"/>
    <property type="evidence" value="ECO:0007669"/>
    <property type="project" value="TreeGrafter"/>
</dbReference>
<dbReference type="GO" id="GO:0051787">
    <property type="term" value="F:misfolded protein binding"/>
    <property type="evidence" value="ECO:0007669"/>
    <property type="project" value="TreeGrafter"/>
</dbReference>
<dbReference type="PROSITE" id="PS00636">
    <property type="entry name" value="DNAJ_1"/>
    <property type="match status" value="1"/>
</dbReference>
<name>A0A292PRD4_9PEZI</name>
<accession>A0A292PRD4</accession>
<feature type="domain" description="J" evidence="3">
    <location>
        <begin position="76"/>
        <end position="139"/>
    </location>
</feature>
<dbReference type="SMART" id="SM00271">
    <property type="entry name" value="DnaJ"/>
    <property type="match status" value="1"/>
</dbReference>
<dbReference type="PRINTS" id="PR00625">
    <property type="entry name" value="JDOMAIN"/>
</dbReference>
<feature type="transmembrane region" description="Helical" evidence="2">
    <location>
        <begin position="190"/>
        <end position="208"/>
    </location>
</feature>
<evidence type="ECO:0000313" key="4">
    <source>
        <dbReference type="EMBL" id="CUS10096.1"/>
    </source>
</evidence>
<keyword evidence="2" id="KW-1133">Transmembrane helix</keyword>
<keyword evidence="2" id="KW-0812">Transmembrane</keyword>
<dbReference type="EMBL" id="LN891057">
    <property type="protein sequence ID" value="CUS10096.1"/>
    <property type="molecule type" value="Genomic_DNA"/>
</dbReference>
<organism evidence="4 5">
    <name type="scientific">Tuber aestivum</name>
    <name type="common">summer truffle</name>
    <dbReference type="NCBI Taxonomy" id="59557"/>
    <lineage>
        <taxon>Eukaryota</taxon>
        <taxon>Fungi</taxon>
        <taxon>Dikarya</taxon>
        <taxon>Ascomycota</taxon>
        <taxon>Pezizomycotina</taxon>
        <taxon>Pezizomycetes</taxon>
        <taxon>Pezizales</taxon>
        <taxon>Tuberaceae</taxon>
        <taxon>Tuber</taxon>
    </lineage>
</organism>
<evidence type="ECO:0000259" key="3">
    <source>
        <dbReference type="PROSITE" id="PS50076"/>
    </source>
</evidence>
<feature type="transmembrane region" description="Helical" evidence="2">
    <location>
        <begin position="47"/>
        <end position="65"/>
    </location>
</feature>
<dbReference type="InterPro" id="IPR001623">
    <property type="entry name" value="DnaJ_domain"/>
</dbReference>